<dbReference type="Pfam" id="PF13522">
    <property type="entry name" value="GATase_6"/>
    <property type="match status" value="1"/>
</dbReference>
<organism evidence="13 14">
    <name type="scientific">Clostridium putrefaciens</name>
    <dbReference type="NCBI Taxonomy" id="99675"/>
    <lineage>
        <taxon>Bacteria</taxon>
        <taxon>Bacillati</taxon>
        <taxon>Bacillota</taxon>
        <taxon>Clostridia</taxon>
        <taxon>Eubacteriales</taxon>
        <taxon>Clostridiaceae</taxon>
        <taxon>Clostridium</taxon>
    </lineage>
</organism>
<dbReference type="SUPFAM" id="SSF53697">
    <property type="entry name" value="SIS domain"/>
    <property type="match status" value="1"/>
</dbReference>
<feature type="initiator methionine" description="Removed" evidence="10">
    <location>
        <position position="43"/>
    </location>
</feature>
<comment type="subcellular location">
    <subcellularLocation>
        <location evidence="2 10">Cytoplasm</location>
    </subcellularLocation>
</comment>
<dbReference type="Gene3D" id="3.60.20.10">
    <property type="entry name" value="Glutamine Phosphoribosylpyrophosphate, subunit 1, domain 1"/>
    <property type="match status" value="1"/>
</dbReference>
<sequence>MLKIFILGKNIYEPLYFQRNFKERFKGFICCVKKQNRKGDKKMCGIVGFVGKKDASPILVEGLSKLEYRGYDSAGVAILKDNSIEVLKCKGRLKNLEEKLEESPIKGNIGIGHTRWATHGEPSDVNSHPHSNKNESISVVHNGIIENYLNIKEWLMSKGYEFLSETDTEVIPNLVDYYYNGDILDAVMKATAKMEGSYALGVICTKEPDRIIAVRKDSPLIIGVGKGEYFIASDIPAVLNHTREVYLLNDKEFVVLTDEGVEIFDENKEKIEKEIFHVTWNADAAEKGGYEDFMLKEIHEQPRAIRDTMASRIIKGKPIVLDKIKLTKEDLKNYNKIYIVACGTAYHAGVVGKTVIERLARIPVEVDIASEFRYRDPIMDKNTLVMIISQSGETADSLAVLRESKKKGCRVIAVTNVVGSSVSREADDVLYTLAGPEIAVASTKAYVTQLVAMYIIALYFAEVKETTSKEEIESIKEELLNLPEKAEKVLENKEILQKFAAQNYMHKDMFYLGRGLDYAVSMEGSLKLKEITYIHSEAYAGGELKHGPIALIEKGTVVISTITQMDLKDKMISNIREVVTRGAKTLAITFEGNEEVEKSVDSAIYIPKTLDILSPILSVIPLQLISYYVAKEKNCDVDKPRNLAKSVTVE</sequence>
<feature type="domain" description="SIS" evidence="12">
    <location>
        <begin position="495"/>
        <end position="640"/>
    </location>
</feature>
<evidence type="ECO:0000313" key="13">
    <source>
        <dbReference type="EMBL" id="SUY48153.1"/>
    </source>
</evidence>
<keyword evidence="8" id="KW-0677">Repeat</keyword>
<feature type="domain" description="SIS" evidence="12">
    <location>
        <begin position="327"/>
        <end position="466"/>
    </location>
</feature>
<dbReference type="NCBIfam" id="NF001484">
    <property type="entry name" value="PRK00331.1"/>
    <property type="match status" value="1"/>
</dbReference>
<dbReference type="InterPro" id="IPR047084">
    <property type="entry name" value="GFAT_N"/>
</dbReference>
<evidence type="ECO:0000256" key="9">
    <source>
        <dbReference type="ARBA" id="ARBA00022962"/>
    </source>
</evidence>
<dbReference type="PANTHER" id="PTHR10937:SF0">
    <property type="entry name" value="GLUTAMINE--FRUCTOSE-6-PHOSPHATE TRANSAMINASE (ISOMERIZING)"/>
    <property type="match status" value="1"/>
</dbReference>
<comment type="subunit">
    <text evidence="10">Homodimer.</text>
</comment>
<dbReference type="SUPFAM" id="SSF56235">
    <property type="entry name" value="N-terminal nucleophile aminohydrolases (Ntn hydrolases)"/>
    <property type="match status" value="1"/>
</dbReference>
<dbReference type="CDD" id="cd05008">
    <property type="entry name" value="SIS_GlmS_GlmD_1"/>
    <property type="match status" value="1"/>
</dbReference>
<dbReference type="HAMAP" id="MF_00164">
    <property type="entry name" value="GlmS"/>
    <property type="match status" value="1"/>
</dbReference>
<comment type="catalytic activity">
    <reaction evidence="1 10">
        <text>D-fructose 6-phosphate + L-glutamine = D-glucosamine 6-phosphate + L-glutamate</text>
        <dbReference type="Rhea" id="RHEA:13237"/>
        <dbReference type="ChEBI" id="CHEBI:29985"/>
        <dbReference type="ChEBI" id="CHEBI:58359"/>
        <dbReference type="ChEBI" id="CHEBI:58725"/>
        <dbReference type="ChEBI" id="CHEBI:61527"/>
        <dbReference type="EC" id="2.6.1.16"/>
    </reaction>
</comment>
<dbReference type="EMBL" id="UFWZ01000001">
    <property type="protein sequence ID" value="SUY48153.1"/>
    <property type="molecule type" value="Genomic_DNA"/>
</dbReference>
<dbReference type="GO" id="GO:0005975">
    <property type="term" value="P:carbohydrate metabolic process"/>
    <property type="evidence" value="ECO:0007669"/>
    <property type="project" value="UniProtKB-UniRule"/>
</dbReference>
<dbReference type="InterPro" id="IPR035490">
    <property type="entry name" value="GlmS/FrlB_SIS"/>
</dbReference>
<feature type="domain" description="Glutamine amidotransferase type-2" evidence="11">
    <location>
        <begin position="44"/>
        <end position="259"/>
    </location>
</feature>
<evidence type="ECO:0000259" key="12">
    <source>
        <dbReference type="PROSITE" id="PS51464"/>
    </source>
</evidence>
<evidence type="ECO:0000256" key="2">
    <source>
        <dbReference type="ARBA" id="ARBA00004496"/>
    </source>
</evidence>
<dbReference type="CDD" id="cd00714">
    <property type="entry name" value="GFAT"/>
    <property type="match status" value="1"/>
</dbReference>
<dbReference type="Pfam" id="PF01380">
    <property type="entry name" value="SIS"/>
    <property type="match status" value="2"/>
</dbReference>
<dbReference type="Proteomes" id="UP000254664">
    <property type="component" value="Unassembled WGS sequence"/>
</dbReference>
<keyword evidence="5 10" id="KW-0963">Cytoplasm</keyword>
<dbReference type="InterPro" id="IPR001347">
    <property type="entry name" value="SIS_dom"/>
</dbReference>
<proteinExistence type="inferred from homology"/>
<dbReference type="FunFam" id="3.60.20.10:FF:000006">
    <property type="entry name" value="Glutamine--fructose-6-phosphate aminotransferase [isomerizing]"/>
    <property type="match status" value="1"/>
</dbReference>
<dbReference type="InterPro" id="IPR046348">
    <property type="entry name" value="SIS_dom_sf"/>
</dbReference>
<evidence type="ECO:0000256" key="4">
    <source>
        <dbReference type="ARBA" id="ARBA00016090"/>
    </source>
</evidence>
<dbReference type="NCBIfam" id="TIGR01135">
    <property type="entry name" value="glmS"/>
    <property type="match status" value="1"/>
</dbReference>
<protein>
    <recommendedName>
        <fullName evidence="4 10">Glutamine--fructose-6-phosphate aminotransferase [isomerizing]</fullName>
        <ecNumber evidence="3 10">2.6.1.16</ecNumber>
    </recommendedName>
    <alternativeName>
        <fullName evidence="10">D-fructose-6-phosphate amidotransferase</fullName>
    </alternativeName>
    <alternativeName>
        <fullName evidence="10">GFAT</fullName>
    </alternativeName>
    <alternativeName>
        <fullName evidence="10">Glucosamine-6-phosphate synthase</fullName>
    </alternativeName>
    <alternativeName>
        <fullName evidence="10">Hexosephosphate aminotransferase</fullName>
    </alternativeName>
    <alternativeName>
        <fullName evidence="10">L-glutamine--D-fructose-6-phosphate amidotransferase</fullName>
    </alternativeName>
</protein>
<keyword evidence="14" id="KW-1185">Reference proteome</keyword>
<feature type="active site" description="For Fru-6P isomerization activity" evidence="10">
    <location>
        <position position="645"/>
    </location>
</feature>
<dbReference type="AlphaFoldDB" id="A0A381JAX5"/>
<dbReference type="InterPro" id="IPR005855">
    <property type="entry name" value="GFAT"/>
</dbReference>
<evidence type="ECO:0000256" key="8">
    <source>
        <dbReference type="ARBA" id="ARBA00022737"/>
    </source>
</evidence>
<dbReference type="InterPro" id="IPR029055">
    <property type="entry name" value="Ntn_hydrolases_N"/>
</dbReference>
<dbReference type="FunFam" id="3.40.50.10490:FF:000022">
    <property type="entry name" value="Glutamine--fructose-6-phosphate aminotransferase [isomerizing]"/>
    <property type="match status" value="1"/>
</dbReference>
<keyword evidence="9" id="KW-0315">Glutamine amidotransferase</keyword>
<evidence type="ECO:0000313" key="14">
    <source>
        <dbReference type="Proteomes" id="UP000254664"/>
    </source>
</evidence>
<evidence type="ECO:0000256" key="10">
    <source>
        <dbReference type="HAMAP-Rule" id="MF_00164"/>
    </source>
</evidence>
<dbReference type="PANTHER" id="PTHR10937">
    <property type="entry name" value="GLUCOSAMINE--FRUCTOSE-6-PHOSPHATE AMINOTRANSFERASE, ISOMERIZING"/>
    <property type="match status" value="1"/>
</dbReference>
<keyword evidence="7 10" id="KW-0808">Transferase</keyword>
<dbReference type="CDD" id="cd05009">
    <property type="entry name" value="SIS_GlmS_GlmD_2"/>
    <property type="match status" value="1"/>
</dbReference>
<accession>A0A381JAX5</accession>
<dbReference type="GO" id="GO:0006002">
    <property type="term" value="P:fructose 6-phosphate metabolic process"/>
    <property type="evidence" value="ECO:0007669"/>
    <property type="project" value="TreeGrafter"/>
</dbReference>
<dbReference type="GO" id="GO:0005829">
    <property type="term" value="C:cytosol"/>
    <property type="evidence" value="ECO:0007669"/>
    <property type="project" value="TreeGrafter"/>
</dbReference>
<dbReference type="EC" id="2.6.1.16" evidence="3 10"/>
<name>A0A381JAX5_9CLOT</name>
<gene>
    <name evidence="10 13" type="primary">glmS</name>
    <name evidence="13" type="ORF">NCTC9836_02528</name>
</gene>
<evidence type="ECO:0000256" key="5">
    <source>
        <dbReference type="ARBA" id="ARBA00022490"/>
    </source>
</evidence>
<dbReference type="GO" id="GO:0006047">
    <property type="term" value="P:UDP-N-acetylglucosamine metabolic process"/>
    <property type="evidence" value="ECO:0007669"/>
    <property type="project" value="TreeGrafter"/>
</dbReference>
<evidence type="ECO:0000256" key="7">
    <source>
        <dbReference type="ARBA" id="ARBA00022679"/>
    </source>
</evidence>
<dbReference type="PROSITE" id="PS51464">
    <property type="entry name" value="SIS"/>
    <property type="match status" value="2"/>
</dbReference>
<feature type="active site" description="Nucleophile; for GATase activity" evidence="10">
    <location>
        <position position="44"/>
    </location>
</feature>
<reference evidence="13 14" key="1">
    <citation type="submission" date="2018-06" db="EMBL/GenBank/DDBJ databases">
        <authorList>
            <consortium name="Pathogen Informatics"/>
            <person name="Doyle S."/>
        </authorList>
    </citation>
    <scope>NUCLEOTIDE SEQUENCE [LARGE SCALE GENOMIC DNA]</scope>
    <source>
        <strain evidence="13 14">NCTC9836</strain>
    </source>
</reference>
<keyword evidence="6 10" id="KW-0032">Aminotransferase</keyword>
<evidence type="ECO:0000256" key="1">
    <source>
        <dbReference type="ARBA" id="ARBA00001031"/>
    </source>
</evidence>
<evidence type="ECO:0000259" key="11">
    <source>
        <dbReference type="PROSITE" id="PS51278"/>
    </source>
</evidence>
<dbReference type="Gene3D" id="3.40.50.10490">
    <property type="entry name" value="Glucose-6-phosphate isomerase like protein, domain 1"/>
    <property type="match status" value="2"/>
</dbReference>
<dbReference type="PROSITE" id="PS51278">
    <property type="entry name" value="GATASE_TYPE_2"/>
    <property type="match status" value="1"/>
</dbReference>
<dbReference type="InterPro" id="IPR035466">
    <property type="entry name" value="GlmS/AgaS_SIS"/>
</dbReference>
<dbReference type="GO" id="GO:0004360">
    <property type="term" value="F:glutamine-fructose-6-phosphate transaminase (isomerizing) activity"/>
    <property type="evidence" value="ECO:0007669"/>
    <property type="project" value="UniProtKB-UniRule"/>
</dbReference>
<dbReference type="InterPro" id="IPR017932">
    <property type="entry name" value="GATase_2_dom"/>
</dbReference>
<evidence type="ECO:0000256" key="3">
    <source>
        <dbReference type="ARBA" id="ARBA00012916"/>
    </source>
</evidence>
<evidence type="ECO:0000256" key="6">
    <source>
        <dbReference type="ARBA" id="ARBA00022576"/>
    </source>
</evidence>
<comment type="function">
    <text evidence="10">Catalyzes the first step in hexosamine metabolism, converting fructose-6P into glucosamine-6P using glutamine as a nitrogen source.</text>
</comment>
<dbReference type="GO" id="GO:0006487">
    <property type="term" value="P:protein N-linked glycosylation"/>
    <property type="evidence" value="ECO:0007669"/>
    <property type="project" value="TreeGrafter"/>
</dbReference>
<dbReference type="FunFam" id="3.40.50.10490:FF:000001">
    <property type="entry name" value="Glutamine--fructose-6-phosphate aminotransferase [isomerizing]"/>
    <property type="match status" value="1"/>
</dbReference>
<dbReference type="GO" id="GO:0097367">
    <property type="term" value="F:carbohydrate derivative binding"/>
    <property type="evidence" value="ECO:0007669"/>
    <property type="project" value="InterPro"/>
</dbReference>